<evidence type="ECO:0000313" key="1">
    <source>
        <dbReference type="EMBL" id="MSS01875.1"/>
    </source>
</evidence>
<dbReference type="AlphaFoldDB" id="A0A7X2N3R0"/>
<gene>
    <name evidence="1" type="ORF">FYJ50_07165</name>
</gene>
<comment type="caution">
    <text evidence="1">The sequence shown here is derived from an EMBL/GenBank/DDBJ whole genome shotgun (WGS) entry which is preliminary data.</text>
</comment>
<reference evidence="1 2" key="1">
    <citation type="submission" date="2019-08" db="EMBL/GenBank/DDBJ databases">
        <title>In-depth cultivation of the pig gut microbiome towards novel bacterial diversity and tailored functional studies.</title>
        <authorList>
            <person name="Wylensek D."/>
            <person name="Hitch T.C.A."/>
            <person name="Clavel T."/>
        </authorList>
    </citation>
    <scope>NUCLEOTIDE SEQUENCE [LARGE SCALE GENOMIC DNA]</scope>
    <source>
        <strain evidence="1 2">LKV-178-WT-2G</strain>
    </source>
</reference>
<keyword evidence="2" id="KW-1185">Reference proteome</keyword>
<evidence type="ECO:0000313" key="2">
    <source>
        <dbReference type="Proteomes" id="UP000470082"/>
    </source>
</evidence>
<accession>A0A7X2N3R0</accession>
<organism evidence="1 2">
    <name type="scientific">Floccifex porci</name>
    <dbReference type="NCBI Taxonomy" id="2606629"/>
    <lineage>
        <taxon>Bacteria</taxon>
        <taxon>Bacillati</taxon>
        <taxon>Bacillota</taxon>
        <taxon>Erysipelotrichia</taxon>
        <taxon>Erysipelotrichales</taxon>
        <taxon>Erysipelotrichaceae</taxon>
        <taxon>Floccifex</taxon>
    </lineage>
</organism>
<sequence>MRKCIRCEIEMIDGHDVKVEGAAYGLKITKPDIFKENLGKVHAAVCPECGYIEFYLEDTSKIKK</sequence>
<protein>
    <submittedName>
        <fullName evidence="1">Nucleic acid-binding protein</fullName>
    </submittedName>
</protein>
<name>A0A7X2N3R0_9FIRM</name>
<dbReference type="EMBL" id="VUMM01000014">
    <property type="protein sequence ID" value="MSS01875.1"/>
    <property type="molecule type" value="Genomic_DNA"/>
</dbReference>
<dbReference type="Proteomes" id="UP000470082">
    <property type="component" value="Unassembled WGS sequence"/>
</dbReference>
<proteinExistence type="predicted"/>